<evidence type="ECO:0000313" key="2">
    <source>
        <dbReference type="Proteomes" id="UP000814033"/>
    </source>
</evidence>
<reference evidence="1" key="2">
    <citation type="journal article" date="2022" name="New Phytol.">
        <title>Evolutionary transition to the ectomycorrhizal habit in the genomes of a hyperdiverse lineage of mushroom-forming fungi.</title>
        <authorList>
            <person name="Looney B."/>
            <person name="Miyauchi S."/>
            <person name="Morin E."/>
            <person name="Drula E."/>
            <person name="Courty P.E."/>
            <person name="Kohler A."/>
            <person name="Kuo A."/>
            <person name="LaButti K."/>
            <person name="Pangilinan J."/>
            <person name="Lipzen A."/>
            <person name="Riley R."/>
            <person name="Andreopoulos W."/>
            <person name="He G."/>
            <person name="Johnson J."/>
            <person name="Nolan M."/>
            <person name="Tritt A."/>
            <person name="Barry K.W."/>
            <person name="Grigoriev I.V."/>
            <person name="Nagy L.G."/>
            <person name="Hibbett D."/>
            <person name="Henrissat B."/>
            <person name="Matheny P.B."/>
            <person name="Labbe J."/>
            <person name="Martin F.M."/>
        </authorList>
    </citation>
    <scope>NUCLEOTIDE SEQUENCE</scope>
    <source>
        <strain evidence="1">FP105234-sp</strain>
    </source>
</reference>
<reference evidence="1" key="1">
    <citation type="submission" date="2021-02" db="EMBL/GenBank/DDBJ databases">
        <authorList>
            <consortium name="DOE Joint Genome Institute"/>
            <person name="Ahrendt S."/>
            <person name="Looney B.P."/>
            <person name="Miyauchi S."/>
            <person name="Morin E."/>
            <person name="Drula E."/>
            <person name="Courty P.E."/>
            <person name="Chicoki N."/>
            <person name="Fauchery L."/>
            <person name="Kohler A."/>
            <person name="Kuo A."/>
            <person name="Labutti K."/>
            <person name="Pangilinan J."/>
            <person name="Lipzen A."/>
            <person name="Riley R."/>
            <person name="Andreopoulos W."/>
            <person name="He G."/>
            <person name="Johnson J."/>
            <person name="Barry K.W."/>
            <person name="Grigoriev I.V."/>
            <person name="Nagy L."/>
            <person name="Hibbett D."/>
            <person name="Henrissat B."/>
            <person name="Matheny P.B."/>
            <person name="Labbe J."/>
            <person name="Martin F."/>
        </authorList>
    </citation>
    <scope>NUCLEOTIDE SEQUENCE</scope>
    <source>
        <strain evidence="1">FP105234-sp</strain>
    </source>
</reference>
<accession>A0ACB8R0R6</accession>
<comment type="caution">
    <text evidence="1">The sequence shown here is derived from an EMBL/GenBank/DDBJ whole genome shotgun (WGS) entry which is preliminary data.</text>
</comment>
<gene>
    <name evidence="1" type="ORF">FA95DRAFT_1455540</name>
</gene>
<feature type="non-terminal residue" evidence="1">
    <location>
        <position position="1"/>
    </location>
</feature>
<dbReference type="EMBL" id="MU276809">
    <property type="protein sequence ID" value="KAI0037645.1"/>
    <property type="molecule type" value="Genomic_DNA"/>
</dbReference>
<proteinExistence type="predicted"/>
<name>A0ACB8R0R6_9AGAM</name>
<protein>
    <submittedName>
        <fullName evidence="1">Uncharacterized protein</fullName>
    </submittedName>
</protein>
<keyword evidence="2" id="KW-1185">Reference proteome</keyword>
<feature type="non-terminal residue" evidence="1">
    <location>
        <position position="95"/>
    </location>
</feature>
<dbReference type="Proteomes" id="UP000814033">
    <property type="component" value="Unassembled WGS sequence"/>
</dbReference>
<organism evidence="1 2">
    <name type="scientific">Auriscalpium vulgare</name>
    <dbReference type="NCBI Taxonomy" id="40419"/>
    <lineage>
        <taxon>Eukaryota</taxon>
        <taxon>Fungi</taxon>
        <taxon>Dikarya</taxon>
        <taxon>Basidiomycota</taxon>
        <taxon>Agaricomycotina</taxon>
        <taxon>Agaricomycetes</taxon>
        <taxon>Russulales</taxon>
        <taxon>Auriscalpiaceae</taxon>
        <taxon>Auriscalpium</taxon>
    </lineage>
</organism>
<evidence type="ECO:0000313" key="1">
    <source>
        <dbReference type="EMBL" id="KAI0037645.1"/>
    </source>
</evidence>
<sequence>TTLRNRYQGKTQSRAAGHEGEQLLTAAQEATLVDWLGYLGSTGHAVSKKTIRPKVQDICGRLPSKAWLKRFLARHPSLVLGRPRGIDPKRAQAFN</sequence>